<dbReference type="GO" id="GO:0009451">
    <property type="term" value="P:RNA modification"/>
    <property type="evidence" value="ECO:0007669"/>
    <property type="project" value="InterPro"/>
</dbReference>
<dbReference type="EMBL" id="JAYMYS010000003">
    <property type="protein sequence ID" value="KAK7400206.1"/>
    <property type="molecule type" value="Genomic_DNA"/>
</dbReference>
<dbReference type="Proteomes" id="UP001386955">
    <property type="component" value="Unassembled WGS sequence"/>
</dbReference>
<dbReference type="InterPro" id="IPR011990">
    <property type="entry name" value="TPR-like_helical_dom_sf"/>
</dbReference>
<comment type="caution">
    <text evidence="1">The sequence shown here is derived from an EMBL/GenBank/DDBJ whole genome shotgun (WGS) entry which is preliminary data.</text>
</comment>
<accession>A0AAN9SP67</accession>
<dbReference type="InterPro" id="IPR046960">
    <property type="entry name" value="PPR_At4g14850-like_plant"/>
</dbReference>
<evidence type="ECO:0000313" key="1">
    <source>
        <dbReference type="EMBL" id="KAK7400206.1"/>
    </source>
</evidence>
<gene>
    <name evidence="1" type="ORF">VNO78_11406</name>
</gene>
<evidence type="ECO:0000313" key="2">
    <source>
        <dbReference type="Proteomes" id="UP001386955"/>
    </source>
</evidence>
<dbReference type="PANTHER" id="PTHR47926:SF420">
    <property type="entry name" value="REPEAT-CONTAINING PROTEIN, PUTATIVE-RELATED"/>
    <property type="match status" value="1"/>
</dbReference>
<keyword evidence="2" id="KW-1185">Reference proteome</keyword>
<protein>
    <recommendedName>
        <fullName evidence="3">Pentatricopeptide repeat-containing protein</fullName>
    </recommendedName>
</protein>
<dbReference type="Gene3D" id="1.25.40.10">
    <property type="entry name" value="Tetratricopeptide repeat domain"/>
    <property type="match status" value="2"/>
</dbReference>
<proteinExistence type="predicted"/>
<dbReference type="Pfam" id="PF20431">
    <property type="entry name" value="E_motif"/>
    <property type="match status" value="1"/>
</dbReference>
<sequence length="378" mass="42882">MHVLDSMVKRGVMVGAISFSNLIKCCLAHGAVREGKRVLHHIFSNGYHAKTVFTNSLVNMYRVKGDLSQTAAFLDNERGVRHSDGDEALCLYMSMRIEGFLADQSTLMSVLRACTSLSLLELGRQTHVHVLKFDQDLILNNALLDMLARQNVDLATYAAKEIIKLDPQDTGAYVLLSNIYAISKRWNDVAEVRRAMKKQGIRKEPGCCWIEVNKQIRAFILGDKSHPQIDEINRQLNQFICRLASAGYVPDTMLCYKILDRNRKKTLFDSTVRSWQFFLMGSAPVVTIGSRKEARKTETESMSLFKAAFLTLQSADMYRRIKLVTIALLLVNMSDRLIETNAKMILIAYDLPWDWELWLNLTAVGVLEKGKGNVRLSR</sequence>
<dbReference type="AlphaFoldDB" id="A0AAN9SP67"/>
<evidence type="ECO:0008006" key="3">
    <source>
        <dbReference type="Google" id="ProtNLM"/>
    </source>
</evidence>
<name>A0AAN9SP67_PSOTE</name>
<dbReference type="GO" id="GO:0003723">
    <property type="term" value="F:RNA binding"/>
    <property type="evidence" value="ECO:0007669"/>
    <property type="project" value="InterPro"/>
</dbReference>
<organism evidence="1 2">
    <name type="scientific">Psophocarpus tetragonolobus</name>
    <name type="common">Winged bean</name>
    <name type="synonym">Dolichos tetragonolobus</name>
    <dbReference type="NCBI Taxonomy" id="3891"/>
    <lineage>
        <taxon>Eukaryota</taxon>
        <taxon>Viridiplantae</taxon>
        <taxon>Streptophyta</taxon>
        <taxon>Embryophyta</taxon>
        <taxon>Tracheophyta</taxon>
        <taxon>Spermatophyta</taxon>
        <taxon>Magnoliopsida</taxon>
        <taxon>eudicotyledons</taxon>
        <taxon>Gunneridae</taxon>
        <taxon>Pentapetalae</taxon>
        <taxon>rosids</taxon>
        <taxon>fabids</taxon>
        <taxon>Fabales</taxon>
        <taxon>Fabaceae</taxon>
        <taxon>Papilionoideae</taxon>
        <taxon>50 kb inversion clade</taxon>
        <taxon>NPAAA clade</taxon>
        <taxon>indigoferoid/millettioid clade</taxon>
        <taxon>Phaseoleae</taxon>
        <taxon>Psophocarpus</taxon>
    </lineage>
</organism>
<dbReference type="InterPro" id="IPR046848">
    <property type="entry name" value="E_motif"/>
</dbReference>
<dbReference type="PANTHER" id="PTHR47926">
    <property type="entry name" value="PENTATRICOPEPTIDE REPEAT-CONTAINING PROTEIN"/>
    <property type="match status" value="1"/>
</dbReference>
<reference evidence="1 2" key="1">
    <citation type="submission" date="2024-01" db="EMBL/GenBank/DDBJ databases">
        <title>The genomes of 5 underutilized Papilionoideae crops provide insights into root nodulation and disease resistanc.</title>
        <authorList>
            <person name="Jiang F."/>
        </authorList>
    </citation>
    <scope>NUCLEOTIDE SEQUENCE [LARGE SCALE GENOMIC DNA]</scope>
    <source>
        <strain evidence="1">DUOXIRENSHENG_FW03</strain>
        <tissue evidence="1">Leaves</tissue>
    </source>
</reference>